<dbReference type="AlphaFoldDB" id="A0A2T4IGE7"/>
<reference evidence="3 4" key="2">
    <citation type="submission" date="2018-04" db="EMBL/GenBank/DDBJ databases">
        <title>Thauera lacus sp. nov., isolated from an saline lake in Inner Mongolia, China.</title>
        <authorList>
            <person name="Liang Q.-Y."/>
        </authorList>
    </citation>
    <scope>NUCLEOTIDE SEQUENCE [LARGE SCALE GENOMIC DNA]</scope>
    <source>
        <strain evidence="3 4">D20</strain>
    </source>
</reference>
<feature type="region of interest" description="Disordered" evidence="1">
    <location>
        <begin position="344"/>
        <end position="386"/>
    </location>
</feature>
<dbReference type="EMBL" id="PZKC01000005">
    <property type="protein sequence ID" value="PTD96786.1"/>
    <property type="molecule type" value="Genomic_DNA"/>
</dbReference>
<comment type="caution">
    <text evidence="3">The sequence shown here is derived from an EMBL/GenBank/DDBJ whole genome shotgun (WGS) entry which is preliminary data.</text>
</comment>
<dbReference type="SUPFAM" id="SSF51126">
    <property type="entry name" value="Pectin lyase-like"/>
    <property type="match status" value="1"/>
</dbReference>
<keyword evidence="4" id="KW-1185">Reference proteome</keyword>
<organism evidence="3 4">
    <name type="scientific">Pseudothauera lacus</name>
    <dbReference type="NCBI Taxonomy" id="2136175"/>
    <lineage>
        <taxon>Bacteria</taxon>
        <taxon>Pseudomonadati</taxon>
        <taxon>Pseudomonadota</taxon>
        <taxon>Betaproteobacteria</taxon>
        <taxon>Rhodocyclales</taxon>
        <taxon>Zoogloeaceae</taxon>
        <taxon>Pseudothauera</taxon>
    </lineage>
</organism>
<keyword evidence="2" id="KW-0732">Signal</keyword>
<proteinExistence type="predicted"/>
<dbReference type="InterPro" id="IPR011050">
    <property type="entry name" value="Pectin_lyase_fold/virulence"/>
</dbReference>
<gene>
    <name evidence="3" type="ORF">C8261_08220</name>
</gene>
<protein>
    <recommendedName>
        <fullName evidence="5">Right handed beta helix domain-containing protein</fullName>
    </recommendedName>
</protein>
<feature type="signal peptide" evidence="2">
    <location>
        <begin position="1"/>
        <end position="24"/>
    </location>
</feature>
<evidence type="ECO:0000313" key="3">
    <source>
        <dbReference type="EMBL" id="PTD96786.1"/>
    </source>
</evidence>
<feature type="chain" id="PRO_5015524793" description="Right handed beta helix domain-containing protein" evidence="2">
    <location>
        <begin position="25"/>
        <end position="386"/>
    </location>
</feature>
<dbReference type="RefSeq" id="WP_107493187.1">
    <property type="nucleotide sequence ID" value="NZ_PZKC01000005.1"/>
</dbReference>
<reference evidence="3 4" key="1">
    <citation type="submission" date="2018-03" db="EMBL/GenBank/DDBJ databases">
        <authorList>
            <person name="Keele B.F."/>
        </authorList>
    </citation>
    <scope>NUCLEOTIDE SEQUENCE [LARGE SCALE GENOMIC DNA]</scope>
    <source>
        <strain evidence="3 4">D20</strain>
    </source>
</reference>
<dbReference type="Proteomes" id="UP000241193">
    <property type="component" value="Unassembled WGS sequence"/>
</dbReference>
<dbReference type="Gene3D" id="2.160.20.10">
    <property type="entry name" value="Single-stranded right-handed beta-helix, Pectin lyase-like"/>
    <property type="match status" value="1"/>
</dbReference>
<evidence type="ECO:0000256" key="2">
    <source>
        <dbReference type="SAM" id="SignalP"/>
    </source>
</evidence>
<evidence type="ECO:0008006" key="5">
    <source>
        <dbReference type="Google" id="ProtNLM"/>
    </source>
</evidence>
<evidence type="ECO:0000256" key="1">
    <source>
        <dbReference type="SAM" id="MobiDB-lite"/>
    </source>
</evidence>
<dbReference type="InterPro" id="IPR012334">
    <property type="entry name" value="Pectin_lyas_fold"/>
</dbReference>
<name>A0A2T4IGE7_9RHOO</name>
<sequence length="386" mass="40409">MTTALRACRSAALLAALLAAPAAAGGASILRVGPGEAFATIAEAARQARSGDTVLIAAGEYRGDVAVWTQARLDIRATGSGAVLLADGRSAEGKAIWVVRGGDIRIDNIEFRGARVADGNGAGIRFERGRLTVHNCRFIDNQNGILTANDANAELIIRDSVFGPAIAQDTPLPHLLYVGRIASLDVRGSHFRDGHRGHLIKSRARTSTIRYNLIADGPEGQASYAIDLPNGGRAEVVGNIIAQNERSANPALIAFGAEGQPWPHSHLLLAHNTLLGGRPLGAWLLRVWEERLPADSSTTLLNNLAVGSALYAVPPGTRSAGNAQVPATAFDLGTLQLDPRHLPRQMRPAPAAGDPSRPTAAFVPPAGRRTLPADAPLPPGAVQVTP</sequence>
<dbReference type="OrthoDB" id="8878147at2"/>
<evidence type="ECO:0000313" key="4">
    <source>
        <dbReference type="Proteomes" id="UP000241193"/>
    </source>
</evidence>
<accession>A0A2T4IGE7</accession>